<dbReference type="Pfam" id="PF00932">
    <property type="entry name" value="LTD"/>
    <property type="match status" value="1"/>
</dbReference>
<dbReference type="SUPFAM" id="SSF74853">
    <property type="entry name" value="Lamin A/C globular tail domain"/>
    <property type="match status" value="2"/>
</dbReference>
<dbReference type="Gene3D" id="2.60.40.1260">
    <property type="entry name" value="Lamin Tail domain"/>
    <property type="match status" value="1"/>
</dbReference>
<proteinExistence type="predicted"/>
<dbReference type="SUPFAM" id="SSF50956">
    <property type="entry name" value="Thermostable phytase (3-phytase)"/>
    <property type="match status" value="2"/>
</dbReference>
<keyword evidence="2" id="KW-1133">Transmembrane helix</keyword>
<protein>
    <submittedName>
        <fullName evidence="4">5'-nucleotidase</fullName>
    </submittedName>
</protein>
<organism evidence="4 5">
    <name type="scientific">Bifidobacterium psychraerophilum</name>
    <dbReference type="NCBI Taxonomy" id="218140"/>
    <lineage>
        <taxon>Bacteria</taxon>
        <taxon>Bacillati</taxon>
        <taxon>Actinomycetota</taxon>
        <taxon>Actinomycetes</taxon>
        <taxon>Bifidobacteriales</taxon>
        <taxon>Bifidobacteriaceae</taxon>
        <taxon>Bifidobacterium</taxon>
    </lineage>
</organism>
<sequence>MNMNNTHGNRVGALLLATVTMMAGLGIGAAAGIGVGTANAASTVTGENAKVEINEVFAGNTKAAGDADDKRCDWVELKNTTSGDVDVKGWGIYDSGKKAKKHYTIGTSAVVVTDTVIKAGGYLVVYIDPDTAEPGLGSDADSVYLTTSSGDFVDADVVDSTVWDASTTGVSEMSDTQSWVRQADGSFALSDTPTPGEANPGQSDGSDSDDDGTIADNDGVADSTTGLYLKSINIATDVVTIASGASGNTDISGWTIRDNKDTADHIYTIGQGSVIAAGGEASIDLSVPGIGLGKDDSVRVFDASGRQVLKFAWTTTNSGAVFTINDKHSDMSEQGASNTEESTDNIIKDSATAIFLKSIDVGSDTVILGSKAKTDTSLAAWTLRDSDDSHIYSFADDAVIKAGSQISTGTLPFGLGKSDKVRVYNASGTLVLQFSWSGDDGDVVYVANTDADGMDIQGDGAVTPTPSDNAMTVSKWAGLSMVSTLDQENSFGAVSSDGEHTDGNLSGLVYENASKTLWGADNDLNPTLGITGPKGAGSINKFVSDGSGLKQDSSDGWSFTLDGISKGGKQLHFKDGTGGVDAEGITLINNSSDSGIFIGAERDNENKKVPRPSILKYDAKSTTTDTNGDGAQDMTASQEWNLSGELATAGLTFAEGDDANLGVEGVAYVPDSYLTAHGFTTRDGGVYRPADYKNSYAGLFLAAIEKNGHIYAFALADDGTVTLVQDISLPQAAINAGYSGPRDLTWDGEHQQLLAQGDNDSGSGAMIATYTLSGTGFALTSLMATPAEIAGQNTEGFAITPDAQCASVAGGATGKRYKPVYWSDDGVSQGHSLRTGYMLCGDGTQTQSQTGQQGAATGSTTENAGTSGSTTSGSTGKGLLATTGSDLAEASILAGVLVALAVMLMALRGGIRLRASNDSSAKDSSINK</sequence>
<dbReference type="EMBL" id="JGZI01000010">
    <property type="protein sequence ID" value="KFI81064.1"/>
    <property type="molecule type" value="Genomic_DNA"/>
</dbReference>
<feature type="domain" description="LTD" evidence="3">
    <location>
        <begin position="36"/>
        <end position="165"/>
    </location>
</feature>
<evidence type="ECO:0000256" key="1">
    <source>
        <dbReference type="SAM" id="MobiDB-lite"/>
    </source>
</evidence>
<dbReference type="InterPro" id="IPR001322">
    <property type="entry name" value="Lamin_tail_dom"/>
</dbReference>
<gene>
    <name evidence="4" type="ORF">BPSY_1470</name>
</gene>
<evidence type="ECO:0000313" key="4">
    <source>
        <dbReference type="EMBL" id="KFI81064.1"/>
    </source>
</evidence>
<dbReference type="RefSeq" id="WP_033497562.1">
    <property type="nucleotide sequence ID" value="NZ_JGZI01000010.1"/>
</dbReference>
<dbReference type="eggNOG" id="COG3204">
    <property type="taxonomic scope" value="Bacteria"/>
</dbReference>
<dbReference type="PROSITE" id="PS51841">
    <property type="entry name" value="LTD"/>
    <property type="match status" value="1"/>
</dbReference>
<comment type="caution">
    <text evidence="4">The sequence shown here is derived from an EMBL/GenBank/DDBJ whole genome shotgun (WGS) entry which is preliminary data.</text>
</comment>
<feature type="region of interest" description="Disordered" evidence="1">
    <location>
        <begin position="844"/>
        <end position="877"/>
    </location>
</feature>
<keyword evidence="5" id="KW-1185">Reference proteome</keyword>
<feature type="region of interest" description="Disordered" evidence="1">
    <location>
        <begin position="186"/>
        <end position="217"/>
    </location>
</feature>
<dbReference type="Proteomes" id="UP000029050">
    <property type="component" value="Unassembled WGS sequence"/>
</dbReference>
<dbReference type="AlphaFoldDB" id="A0A087CCR4"/>
<reference evidence="4 5" key="1">
    <citation type="submission" date="2014-03" db="EMBL/GenBank/DDBJ databases">
        <title>Genomics of Bifidobacteria.</title>
        <authorList>
            <person name="Ventura M."/>
            <person name="Milani C."/>
            <person name="Lugli G.A."/>
        </authorList>
    </citation>
    <scope>NUCLEOTIDE SEQUENCE [LARGE SCALE GENOMIC DNA]</scope>
    <source>
        <strain evidence="4 5">LMG 21775</strain>
    </source>
</reference>
<dbReference type="STRING" id="218140.BPSY_1470"/>
<feature type="transmembrane region" description="Helical" evidence="2">
    <location>
        <begin position="887"/>
        <end position="907"/>
    </location>
</feature>
<evidence type="ECO:0000259" key="3">
    <source>
        <dbReference type="PROSITE" id="PS51841"/>
    </source>
</evidence>
<keyword evidence="2" id="KW-0472">Membrane</keyword>
<name>A0A087CCR4_9BIFI</name>
<accession>A0A087CCR4</accession>
<dbReference type="InterPro" id="IPR036415">
    <property type="entry name" value="Lamin_tail_dom_sf"/>
</dbReference>
<keyword evidence="2" id="KW-0812">Transmembrane</keyword>
<evidence type="ECO:0000256" key="2">
    <source>
        <dbReference type="SAM" id="Phobius"/>
    </source>
</evidence>
<evidence type="ECO:0000313" key="5">
    <source>
        <dbReference type="Proteomes" id="UP000029050"/>
    </source>
</evidence>